<evidence type="ECO:0000256" key="1">
    <source>
        <dbReference type="SAM" id="SignalP"/>
    </source>
</evidence>
<dbReference type="EMBL" id="JARKIB010000105">
    <property type="protein sequence ID" value="KAJ7739877.1"/>
    <property type="molecule type" value="Genomic_DNA"/>
</dbReference>
<feature type="chain" id="PRO_5042084517" description="Secreted protein" evidence="1">
    <location>
        <begin position="23"/>
        <end position="71"/>
    </location>
</feature>
<evidence type="ECO:0000313" key="2">
    <source>
        <dbReference type="EMBL" id="KAJ7739877.1"/>
    </source>
</evidence>
<keyword evidence="3" id="KW-1185">Reference proteome</keyword>
<gene>
    <name evidence="2" type="ORF">B0H16DRAFT_1568150</name>
</gene>
<protein>
    <recommendedName>
        <fullName evidence="4">Secreted protein</fullName>
    </recommendedName>
</protein>
<evidence type="ECO:0000313" key="3">
    <source>
        <dbReference type="Proteomes" id="UP001215598"/>
    </source>
</evidence>
<feature type="non-terminal residue" evidence="2">
    <location>
        <position position="71"/>
    </location>
</feature>
<comment type="caution">
    <text evidence="2">The sequence shown here is derived from an EMBL/GenBank/DDBJ whole genome shotgun (WGS) entry which is preliminary data.</text>
</comment>
<reference evidence="2" key="1">
    <citation type="submission" date="2023-03" db="EMBL/GenBank/DDBJ databases">
        <title>Massive genome expansion in bonnet fungi (Mycena s.s.) driven by repeated elements and novel gene families across ecological guilds.</title>
        <authorList>
            <consortium name="Lawrence Berkeley National Laboratory"/>
            <person name="Harder C.B."/>
            <person name="Miyauchi S."/>
            <person name="Viragh M."/>
            <person name="Kuo A."/>
            <person name="Thoen E."/>
            <person name="Andreopoulos B."/>
            <person name="Lu D."/>
            <person name="Skrede I."/>
            <person name="Drula E."/>
            <person name="Henrissat B."/>
            <person name="Morin E."/>
            <person name="Kohler A."/>
            <person name="Barry K."/>
            <person name="LaButti K."/>
            <person name="Morin E."/>
            <person name="Salamov A."/>
            <person name="Lipzen A."/>
            <person name="Mereny Z."/>
            <person name="Hegedus B."/>
            <person name="Baldrian P."/>
            <person name="Stursova M."/>
            <person name="Weitz H."/>
            <person name="Taylor A."/>
            <person name="Grigoriev I.V."/>
            <person name="Nagy L.G."/>
            <person name="Martin F."/>
            <person name="Kauserud H."/>
        </authorList>
    </citation>
    <scope>NUCLEOTIDE SEQUENCE</scope>
    <source>
        <strain evidence="2">CBHHK182m</strain>
    </source>
</reference>
<accession>A0AAD7IED1</accession>
<dbReference type="AlphaFoldDB" id="A0AAD7IED1"/>
<sequence>MFVGVTLTRACFFLSFLASVRHQWHHHPAACRYKFRAPGADERRWMGRERGAARGLTLTARSLTNRCRCRV</sequence>
<feature type="signal peptide" evidence="1">
    <location>
        <begin position="1"/>
        <end position="22"/>
    </location>
</feature>
<proteinExistence type="predicted"/>
<name>A0AAD7IED1_9AGAR</name>
<keyword evidence="1" id="KW-0732">Signal</keyword>
<organism evidence="2 3">
    <name type="scientific">Mycena metata</name>
    <dbReference type="NCBI Taxonomy" id="1033252"/>
    <lineage>
        <taxon>Eukaryota</taxon>
        <taxon>Fungi</taxon>
        <taxon>Dikarya</taxon>
        <taxon>Basidiomycota</taxon>
        <taxon>Agaricomycotina</taxon>
        <taxon>Agaricomycetes</taxon>
        <taxon>Agaricomycetidae</taxon>
        <taxon>Agaricales</taxon>
        <taxon>Marasmiineae</taxon>
        <taxon>Mycenaceae</taxon>
        <taxon>Mycena</taxon>
    </lineage>
</organism>
<evidence type="ECO:0008006" key="4">
    <source>
        <dbReference type="Google" id="ProtNLM"/>
    </source>
</evidence>
<dbReference type="Proteomes" id="UP001215598">
    <property type="component" value="Unassembled WGS sequence"/>
</dbReference>